<organism evidence="1 2">
    <name type="scientific">Kolteria novifilia</name>
    <dbReference type="NCBI Taxonomy" id="2527975"/>
    <lineage>
        <taxon>Bacteria</taxon>
        <taxon>Pseudomonadati</taxon>
        <taxon>Planctomycetota</taxon>
        <taxon>Planctomycetia</taxon>
        <taxon>Kolteriales</taxon>
        <taxon>Kolteriaceae</taxon>
        <taxon>Kolteria</taxon>
    </lineage>
</organism>
<evidence type="ECO:0000313" key="2">
    <source>
        <dbReference type="Proteomes" id="UP000317093"/>
    </source>
</evidence>
<dbReference type="RefSeq" id="WP_145257116.1">
    <property type="nucleotide sequence ID" value="NZ_CP036279.1"/>
</dbReference>
<evidence type="ECO:0000313" key="1">
    <source>
        <dbReference type="EMBL" id="QDU60763.1"/>
    </source>
</evidence>
<dbReference type="Proteomes" id="UP000317093">
    <property type="component" value="Chromosome"/>
</dbReference>
<reference evidence="1 2" key="1">
    <citation type="submission" date="2019-02" db="EMBL/GenBank/DDBJ databases">
        <title>Deep-cultivation of Planctomycetes and their phenomic and genomic characterization uncovers novel biology.</title>
        <authorList>
            <person name="Wiegand S."/>
            <person name="Jogler M."/>
            <person name="Boedeker C."/>
            <person name="Pinto D."/>
            <person name="Vollmers J."/>
            <person name="Rivas-Marin E."/>
            <person name="Kohn T."/>
            <person name="Peeters S.H."/>
            <person name="Heuer A."/>
            <person name="Rast P."/>
            <person name="Oberbeckmann S."/>
            <person name="Bunk B."/>
            <person name="Jeske O."/>
            <person name="Meyerdierks A."/>
            <person name="Storesund J.E."/>
            <person name="Kallscheuer N."/>
            <person name="Luecker S."/>
            <person name="Lage O.M."/>
            <person name="Pohl T."/>
            <person name="Merkel B.J."/>
            <person name="Hornburger P."/>
            <person name="Mueller R.-W."/>
            <person name="Bruemmer F."/>
            <person name="Labrenz M."/>
            <person name="Spormann A.M."/>
            <person name="Op den Camp H."/>
            <person name="Overmann J."/>
            <person name="Amann R."/>
            <person name="Jetten M.S.M."/>
            <person name="Mascher T."/>
            <person name="Medema M.H."/>
            <person name="Devos D.P."/>
            <person name="Kaster A.-K."/>
            <person name="Ovreas L."/>
            <person name="Rohde M."/>
            <person name="Galperin M.Y."/>
            <person name="Jogler C."/>
        </authorList>
    </citation>
    <scope>NUCLEOTIDE SEQUENCE [LARGE SCALE GENOMIC DNA]</scope>
    <source>
        <strain evidence="1 2">Pan216</strain>
    </source>
</reference>
<dbReference type="AlphaFoldDB" id="A0A518B1A7"/>
<dbReference type="KEGG" id="knv:Pan216_16140"/>
<protein>
    <submittedName>
        <fullName evidence="1">Uncharacterized protein</fullName>
    </submittedName>
</protein>
<gene>
    <name evidence="1" type="ORF">Pan216_16140</name>
</gene>
<accession>A0A518B1A7</accession>
<sequence>MPDSMTVQAVELFNRLCEWITSVNGSSEFENQKVKQNLSDDMLAEMLRDRRETIDAKIKKHEEKNKTSMDPFSGDPMAGEQVVGQSIEDQLAQLSKISDGTNRLVTRLQTKPKAGSEVFRLCNAAYDCIQAAQNAPNASSIKRAREAYRKAQGAAQRVLGVSDAEAKEAAKSFFG</sequence>
<dbReference type="EMBL" id="CP036279">
    <property type="protein sequence ID" value="QDU60763.1"/>
    <property type="molecule type" value="Genomic_DNA"/>
</dbReference>
<keyword evidence="2" id="KW-1185">Reference proteome</keyword>
<proteinExistence type="predicted"/>
<name>A0A518B1A7_9BACT</name>